<dbReference type="OrthoDB" id="2536450at2759"/>
<accession>A0A9P6QAF2</accession>
<sequence>MPFCSTTTVALIENTMSQNCAESTEDEEGIRWLYGLAALYVPFKQGICQQDDSSTDSTYCITVLTESLNAYVAKNPTEHGWDIFNDTDELQRYIDGMPSDMLCTPCNKAMINPMYRFIAVNQLTVELEVIEFFRLLHVKIQSRCGASFVENIAAPPPATPTALNSSLSLSSFFRDALSLVAVGFLSLAIVFIPW</sequence>
<comment type="caution">
    <text evidence="1">The sequence shown here is derived from an EMBL/GenBank/DDBJ whole genome shotgun (WGS) entry which is preliminary data.</text>
</comment>
<gene>
    <name evidence="1" type="ORF">BG011_000086</name>
</gene>
<reference evidence="1" key="1">
    <citation type="journal article" date="2020" name="Fungal Divers.">
        <title>Resolving the Mortierellaceae phylogeny through synthesis of multi-gene phylogenetics and phylogenomics.</title>
        <authorList>
            <person name="Vandepol N."/>
            <person name="Liber J."/>
            <person name="Desiro A."/>
            <person name="Na H."/>
            <person name="Kennedy M."/>
            <person name="Barry K."/>
            <person name="Grigoriev I.V."/>
            <person name="Miller A.N."/>
            <person name="O'Donnell K."/>
            <person name="Stajich J.E."/>
            <person name="Bonito G."/>
        </authorList>
    </citation>
    <scope>NUCLEOTIDE SEQUENCE</scope>
    <source>
        <strain evidence="1">KOD948</strain>
    </source>
</reference>
<evidence type="ECO:0000313" key="1">
    <source>
        <dbReference type="EMBL" id="KAG0262333.1"/>
    </source>
</evidence>
<evidence type="ECO:0000313" key="2">
    <source>
        <dbReference type="Proteomes" id="UP000726737"/>
    </source>
</evidence>
<organism evidence="1 2">
    <name type="scientific">Mortierella polycephala</name>
    <dbReference type="NCBI Taxonomy" id="41804"/>
    <lineage>
        <taxon>Eukaryota</taxon>
        <taxon>Fungi</taxon>
        <taxon>Fungi incertae sedis</taxon>
        <taxon>Mucoromycota</taxon>
        <taxon>Mortierellomycotina</taxon>
        <taxon>Mortierellomycetes</taxon>
        <taxon>Mortierellales</taxon>
        <taxon>Mortierellaceae</taxon>
        <taxon>Mortierella</taxon>
    </lineage>
</organism>
<proteinExistence type="predicted"/>
<dbReference type="AlphaFoldDB" id="A0A9P6QAF2"/>
<dbReference type="Proteomes" id="UP000726737">
    <property type="component" value="Unassembled WGS sequence"/>
</dbReference>
<protein>
    <submittedName>
        <fullName evidence="1">Uncharacterized protein</fullName>
    </submittedName>
</protein>
<keyword evidence="2" id="KW-1185">Reference proteome</keyword>
<name>A0A9P6QAF2_9FUNG</name>
<dbReference type="EMBL" id="JAAAJA010000100">
    <property type="protein sequence ID" value="KAG0262333.1"/>
    <property type="molecule type" value="Genomic_DNA"/>
</dbReference>